<evidence type="ECO:0000313" key="16">
    <source>
        <dbReference type="EMBL" id="PIM51782.1"/>
    </source>
</evidence>
<feature type="domain" description="Response regulatory" evidence="15">
    <location>
        <begin position="924"/>
        <end position="1040"/>
    </location>
</feature>
<dbReference type="InterPro" id="IPR005467">
    <property type="entry name" value="His_kinase_dom"/>
</dbReference>
<dbReference type="InterPro" id="IPR029016">
    <property type="entry name" value="GAF-like_dom_sf"/>
</dbReference>
<evidence type="ECO:0000256" key="7">
    <source>
        <dbReference type="ARBA" id="ARBA00023012"/>
    </source>
</evidence>
<dbReference type="SUPFAM" id="SSF55874">
    <property type="entry name" value="ATPase domain of HSP90 chaperone/DNA topoisomerase II/histidine kinase"/>
    <property type="match status" value="1"/>
</dbReference>
<evidence type="ECO:0000256" key="13">
    <source>
        <dbReference type="SAM" id="Phobius"/>
    </source>
</evidence>
<dbReference type="InterPro" id="IPR003594">
    <property type="entry name" value="HATPase_dom"/>
</dbReference>
<dbReference type="PROSITE" id="PS50109">
    <property type="entry name" value="HIS_KIN"/>
    <property type="match status" value="1"/>
</dbReference>
<dbReference type="Gene3D" id="3.40.50.2300">
    <property type="match status" value="3"/>
</dbReference>
<keyword evidence="12" id="KW-0175">Coiled coil</keyword>
<evidence type="ECO:0000259" key="14">
    <source>
        <dbReference type="PROSITE" id="PS50109"/>
    </source>
</evidence>
<dbReference type="SMART" id="SM00387">
    <property type="entry name" value="HATPase_c"/>
    <property type="match status" value="1"/>
</dbReference>
<feature type="modified residue" description="4-aspartylphosphate" evidence="11">
    <location>
        <position position="973"/>
    </location>
</feature>
<dbReference type="InterPro" id="IPR011006">
    <property type="entry name" value="CheY-like_superfamily"/>
</dbReference>
<dbReference type="Gene3D" id="3.30.565.10">
    <property type="entry name" value="Histidine kinase-like ATPase, C-terminal domain"/>
    <property type="match status" value="1"/>
</dbReference>
<keyword evidence="13" id="KW-0472">Membrane</keyword>
<dbReference type="FunFam" id="3.30.565.10:FF:000010">
    <property type="entry name" value="Sensor histidine kinase RcsC"/>
    <property type="match status" value="1"/>
</dbReference>
<comment type="caution">
    <text evidence="16">The sequence shown here is derived from an EMBL/GenBank/DDBJ whole genome shotgun (WGS) entry which is preliminary data.</text>
</comment>
<reference evidence="16 17" key="1">
    <citation type="submission" date="2017-11" db="EMBL/GenBank/DDBJ databases">
        <title>Draft genome sequence of Mitsuaria sp. HWN-4.</title>
        <authorList>
            <person name="Gundlapally S.R."/>
        </authorList>
    </citation>
    <scope>NUCLEOTIDE SEQUENCE [LARGE SCALE GENOMIC DNA]</scope>
    <source>
        <strain evidence="16 17">HWN-4</strain>
    </source>
</reference>
<dbReference type="RefSeq" id="WP_099862975.1">
    <property type="nucleotide sequence ID" value="NZ_PEOG01000053.1"/>
</dbReference>
<keyword evidence="5" id="KW-0732">Signal</keyword>
<keyword evidence="7" id="KW-0902">Two-component regulatory system</keyword>
<evidence type="ECO:0000256" key="2">
    <source>
        <dbReference type="ARBA" id="ARBA00012438"/>
    </source>
</evidence>
<dbReference type="SUPFAM" id="SSF52172">
    <property type="entry name" value="CheY-like"/>
    <property type="match status" value="3"/>
</dbReference>
<evidence type="ECO:0000313" key="17">
    <source>
        <dbReference type="Proteomes" id="UP000231501"/>
    </source>
</evidence>
<dbReference type="SMART" id="SM00448">
    <property type="entry name" value="REC"/>
    <property type="match status" value="3"/>
</dbReference>
<dbReference type="Pfam" id="PF00072">
    <property type="entry name" value="Response_reg"/>
    <property type="match status" value="3"/>
</dbReference>
<keyword evidence="13" id="KW-0812">Transmembrane</keyword>
<dbReference type="Pfam" id="PF13185">
    <property type="entry name" value="GAF_2"/>
    <property type="match status" value="1"/>
</dbReference>
<comment type="catalytic activity">
    <reaction evidence="1">
        <text>ATP + protein L-histidine = ADP + protein N-phospho-L-histidine.</text>
        <dbReference type="EC" id="2.7.13.3"/>
    </reaction>
</comment>
<protein>
    <recommendedName>
        <fullName evidence="10">Virulence sensor protein BvgS</fullName>
        <ecNumber evidence="2">2.7.13.3</ecNumber>
    </recommendedName>
</protein>
<proteinExistence type="predicted"/>
<gene>
    <name evidence="16" type="ORF">CS062_17990</name>
</gene>
<feature type="domain" description="Histidine kinase" evidence="14">
    <location>
        <begin position="504"/>
        <end position="724"/>
    </location>
</feature>
<dbReference type="PRINTS" id="PR00344">
    <property type="entry name" value="BCTRLSENSOR"/>
</dbReference>
<evidence type="ECO:0000256" key="12">
    <source>
        <dbReference type="SAM" id="Coils"/>
    </source>
</evidence>
<dbReference type="Pfam" id="PF02518">
    <property type="entry name" value="HATPase_c"/>
    <property type="match status" value="1"/>
</dbReference>
<evidence type="ECO:0000256" key="5">
    <source>
        <dbReference type="ARBA" id="ARBA00022729"/>
    </source>
</evidence>
<dbReference type="SUPFAM" id="SSF47384">
    <property type="entry name" value="Homodimeric domain of signal transducing histidine kinase"/>
    <property type="match status" value="1"/>
</dbReference>
<evidence type="ECO:0000256" key="10">
    <source>
        <dbReference type="ARBA" id="ARBA00070152"/>
    </source>
</evidence>
<evidence type="ECO:0000256" key="8">
    <source>
        <dbReference type="ARBA" id="ARBA00023026"/>
    </source>
</evidence>
<dbReference type="OrthoDB" id="9796305at2"/>
<dbReference type="CDD" id="cd00156">
    <property type="entry name" value="REC"/>
    <property type="match status" value="1"/>
</dbReference>
<dbReference type="InterPro" id="IPR001789">
    <property type="entry name" value="Sig_transdc_resp-reg_receiver"/>
</dbReference>
<feature type="transmembrane region" description="Helical" evidence="13">
    <location>
        <begin position="214"/>
        <end position="233"/>
    </location>
</feature>
<dbReference type="PANTHER" id="PTHR45339">
    <property type="entry name" value="HYBRID SIGNAL TRANSDUCTION HISTIDINE KINASE J"/>
    <property type="match status" value="1"/>
</dbReference>
<evidence type="ECO:0000259" key="15">
    <source>
        <dbReference type="PROSITE" id="PS50110"/>
    </source>
</evidence>
<feature type="domain" description="Response regulatory" evidence="15">
    <location>
        <begin position="802"/>
        <end position="915"/>
    </location>
</feature>
<dbReference type="Gene3D" id="1.10.287.130">
    <property type="match status" value="1"/>
</dbReference>
<dbReference type="PANTHER" id="PTHR45339:SF1">
    <property type="entry name" value="HYBRID SIGNAL TRANSDUCTION HISTIDINE KINASE J"/>
    <property type="match status" value="1"/>
</dbReference>
<keyword evidence="6 16" id="KW-0418">Kinase</keyword>
<keyword evidence="3 11" id="KW-0597">Phosphoprotein</keyword>
<feature type="domain" description="Response regulatory" evidence="15">
    <location>
        <begin position="1070"/>
        <end position="1194"/>
    </location>
</feature>
<dbReference type="AlphaFoldDB" id="A0A2G9C613"/>
<sequence length="1196" mass="131346">MNTTTTSGPLTGAHSANSANNAHLGGALARRHEWLPLPTLLGFALAVLTILVTATFSWRTQRAQSDAADAMARTLAVQEQIQALGSAIKDAETGQRGFLITGLDSYLVPFNTAQVTLPAATERLRASFQNYRPQLARLEMVEQLVKAKMTEMEESIAMRRKGDGVGAVTVVQGDRGRILMERIRALLGEMEREERDRAAERRALWDTAVQQTAGVMWGGSALLLVLTAVAAALSARAHRAARTEEWLKAGLAGLGVELQGDPQVERLADVATSFLARWTDARVGAFYVTQDDGSFLRVGGYALPVAVEGEAAPVVRGGDTLLGQAARDRRPVHVTHLPADYLPITSALGRAASTELLIAPVGVDRRLQGMVELGFLHHIGEAERELLVRVAEPLAMALRAAKDRSRLESLLEESRRQAEELQMQQEELRASNEELEEQGNALRDSQLRLEKQQTELEESNTQLEEQARQLELQRSDLTQAQALLTERAEALERSNQYKSEFLANMSHELRTPLNSTLILAKLLADNKDGNLTDEQVRFAQTISSAGNDLLALINDILDLSKIEAGKVDMQIDRVSLPRLLQQLTQVFAPIAAQRNLAFGLQLAPGAPEWIETDETRLGQILKNLLSNALKFTERGSVRMEVGATADGRIAFAVTDTGIGIPAHQQAPIFEAFRQADGSTHRKYGGTGLGLSISRDLARLLGGDIHLRSAPGEGSTFSLVLPPTHELPADGQVQRPLSPAQAPITAPPAIAAFEAALPSDGEAEEGADGLAVSLLREPAPAAPEPRLPQLDDDRLSWVPGDRAILVIEDDQRFALILRDLIREMGFVCLMAHTAENGLSVAQRYAPSAILLDMNLPDHSGLGVLDRLKREPLTRHIPVHVISVADYTHEALERGAVGYALKPVKRDELEVALQRLEAKFSQRLRTVLVVEDDARQLDSIRHLLAADEVRIQGVSTAAEALEALRQSTFDCMVMDLNLPDMSGYDLLDQMARQDDVAFPPVIVYTGHTLSPQQEQQLRRYSRSIIIKGARSPERLLDEVTLFLHQVEAQLPPERQRMLKEVRARDNMLEGRRVLIVEDDVRNIFALSAVLEPKGVKVDIARNGREALQRLAAPLQGPGAMAPVDLVLMDIMMPEMDGYTAMREIRARPELKRLPIIALTAKAMKDDQEKCMAAGANDYIAKPLDIEKLLSLVRVWMPR</sequence>
<evidence type="ECO:0000256" key="1">
    <source>
        <dbReference type="ARBA" id="ARBA00000085"/>
    </source>
</evidence>
<dbReference type="SMART" id="SM00388">
    <property type="entry name" value="HisKA"/>
    <property type="match status" value="1"/>
</dbReference>
<dbReference type="InterPro" id="IPR003661">
    <property type="entry name" value="HisK_dim/P_dom"/>
</dbReference>
<keyword evidence="4" id="KW-0808">Transferase</keyword>
<keyword evidence="17" id="KW-1185">Reference proteome</keyword>
<dbReference type="CDD" id="cd00082">
    <property type="entry name" value="HisKA"/>
    <property type="match status" value="1"/>
</dbReference>
<dbReference type="InterPro" id="IPR004358">
    <property type="entry name" value="Sig_transdc_His_kin-like_C"/>
</dbReference>
<evidence type="ECO:0000256" key="3">
    <source>
        <dbReference type="ARBA" id="ARBA00022553"/>
    </source>
</evidence>
<accession>A0A2G9C613</accession>
<dbReference type="CDD" id="cd19410">
    <property type="entry name" value="HK9-like_sensor"/>
    <property type="match status" value="1"/>
</dbReference>
<evidence type="ECO:0000256" key="4">
    <source>
        <dbReference type="ARBA" id="ARBA00022679"/>
    </source>
</evidence>
<feature type="modified residue" description="4-aspartylphosphate" evidence="11">
    <location>
        <position position="1127"/>
    </location>
</feature>
<organism evidence="16 17">
    <name type="scientific">Roseateles chitinivorans</name>
    <dbReference type="NCBI Taxonomy" id="2917965"/>
    <lineage>
        <taxon>Bacteria</taxon>
        <taxon>Pseudomonadati</taxon>
        <taxon>Pseudomonadota</taxon>
        <taxon>Betaproteobacteria</taxon>
        <taxon>Burkholderiales</taxon>
        <taxon>Sphaerotilaceae</taxon>
        <taxon>Roseateles</taxon>
    </lineage>
</organism>
<evidence type="ECO:0000256" key="11">
    <source>
        <dbReference type="PROSITE-ProRule" id="PRU00169"/>
    </source>
</evidence>
<dbReference type="Gene3D" id="3.30.450.40">
    <property type="match status" value="1"/>
</dbReference>
<keyword evidence="13" id="KW-1133">Transmembrane helix</keyword>
<evidence type="ECO:0000256" key="6">
    <source>
        <dbReference type="ARBA" id="ARBA00022777"/>
    </source>
</evidence>
<dbReference type="InterPro" id="IPR007891">
    <property type="entry name" value="CHASE3"/>
</dbReference>
<comment type="function">
    <text evidence="9">Member of the two-component regulatory system BvgS/BvgA. Phosphorylates BvgA via a four-step phosphorelay in response to environmental signals.</text>
</comment>
<dbReference type="EC" id="2.7.13.3" evidence="2"/>
<evidence type="ECO:0000256" key="9">
    <source>
        <dbReference type="ARBA" id="ARBA00058004"/>
    </source>
</evidence>
<dbReference type="Pfam" id="PF05227">
    <property type="entry name" value="CHASE3"/>
    <property type="match status" value="1"/>
</dbReference>
<dbReference type="EMBL" id="PEOG01000053">
    <property type="protein sequence ID" value="PIM51782.1"/>
    <property type="molecule type" value="Genomic_DNA"/>
</dbReference>
<feature type="modified residue" description="4-aspartylphosphate" evidence="11">
    <location>
        <position position="851"/>
    </location>
</feature>
<dbReference type="Proteomes" id="UP000231501">
    <property type="component" value="Unassembled WGS sequence"/>
</dbReference>
<name>A0A2G9C613_9BURK</name>
<feature type="transmembrane region" description="Helical" evidence="13">
    <location>
        <begin position="40"/>
        <end position="58"/>
    </location>
</feature>
<dbReference type="Pfam" id="PF00512">
    <property type="entry name" value="HisKA"/>
    <property type="match status" value="1"/>
</dbReference>
<dbReference type="PROSITE" id="PS50110">
    <property type="entry name" value="RESPONSE_REGULATORY"/>
    <property type="match status" value="3"/>
</dbReference>
<dbReference type="GO" id="GO:0000155">
    <property type="term" value="F:phosphorelay sensor kinase activity"/>
    <property type="evidence" value="ECO:0007669"/>
    <property type="project" value="InterPro"/>
</dbReference>
<dbReference type="InterPro" id="IPR036097">
    <property type="entry name" value="HisK_dim/P_sf"/>
</dbReference>
<keyword evidence="8" id="KW-0843">Virulence</keyword>
<dbReference type="SUPFAM" id="SSF55781">
    <property type="entry name" value="GAF domain-like"/>
    <property type="match status" value="1"/>
</dbReference>
<feature type="coiled-coil region" evidence="12">
    <location>
        <begin position="404"/>
        <end position="500"/>
    </location>
</feature>
<dbReference type="CDD" id="cd16922">
    <property type="entry name" value="HATPase_EvgS-ArcB-TorS-like"/>
    <property type="match status" value="1"/>
</dbReference>
<dbReference type="CDD" id="cd17546">
    <property type="entry name" value="REC_hyHK_CKI1_RcsC-like"/>
    <property type="match status" value="1"/>
</dbReference>
<dbReference type="InterPro" id="IPR036890">
    <property type="entry name" value="HATPase_C_sf"/>
</dbReference>
<dbReference type="InterPro" id="IPR003018">
    <property type="entry name" value="GAF"/>
</dbReference>